<dbReference type="AlphaFoldDB" id="A0A8S2A2N3"/>
<sequence>MAGEEIEKPTESAGMKEQGLHVETSERVEKVEVGMTSRKTSKPAGPVAGEKETDPVESLTMKSTVVEPRIGDAENQEETTENLIEENVNAVTEEEIPTAVPSIGEMWNAMKTVMAQLAILTQTSLPAEGPTAGQSAKIRSTVTVLGNQCGKFL</sequence>
<evidence type="ECO:0000313" key="3">
    <source>
        <dbReference type="Proteomes" id="UP000682877"/>
    </source>
</evidence>
<accession>A0A8S2A2N3</accession>
<feature type="region of interest" description="Disordered" evidence="1">
    <location>
        <begin position="1"/>
        <end position="79"/>
    </location>
</feature>
<feature type="compositionally biased region" description="Basic and acidic residues" evidence="1">
    <location>
        <begin position="1"/>
        <end position="10"/>
    </location>
</feature>
<organism evidence="2 3">
    <name type="scientific">Arabidopsis arenosa</name>
    <name type="common">Sand rock-cress</name>
    <name type="synonym">Cardaminopsis arenosa</name>
    <dbReference type="NCBI Taxonomy" id="38785"/>
    <lineage>
        <taxon>Eukaryota</taxon>
        <taxon>Viridiplantae</taxon>
        <taxon>Streptophyta</taxon>
        <taxon>Embryophyta</taxon>
        <taxon>Tracheophyta</taxon>
        <taxon>Spermatophyta</taxon>
        <taxon>Magnoliopsida</taxon>
        <taxon>eudicotyledons</taxon>
        <taxon>Gunneridae</taxon>
        <taxon>Pentapetalae</taxon>
        <taxon>rosids</taxon>
        <taxon>malvids</taxon>
        <taxon>Brassicales</taxon>
        <taxon>Brassicaceae</taxon>
        <taxon>Camelineae</taxon>
        <taxon>Arabidopsis</taxon>
    </lineage>
</organism>
<reference evidence="2" key="1">
    <citation type="submission" date="2021-01" db="EMBL/GenBank/DDBJ databases">
        <authorList>
            <person name="Bezrukov I."/>
        </authorList>
    </citation>
    <scope>NUCLEOTIDE SEQUENCE</scope>
</reference>
<proteinExistence type="predicted"/>
<name>A0A8S2A2N3_ARAAE</name>
<keyword evidence="3" id="KW-1185">Reference proteome</keyword>
<protein>
    <submittedName>
        <fullName evidence="2">Uncharacterized protein</fullName>
    </submittedName>
</protein>
<evidence type="ECO:0000256" key="1">
    <source>
        <dbReference type="SAM" id="MobiDB-lite"/>
    </source>
</evidence>
<evidence type="ECO:0000313" key="2">
    <source>
        <dbReference type="EMBL" id="CAE6006182.1"/>
    </source>
</evidence>
<dbReference type="EMBL" id="LR999454">
    <property type="protein sequence ID" value="CAE6006182.1"/>
    <property type="molecule type" value="Genomic_DNA"/>
</dbReference>
<feature type="compositionally biased region" description="Basic and acidic residues" evidence="1">
    <location>
        <begin position="18"/>
        <end position="32"/>
    </location>
</feature>
<dbReference type="Proteomes" id="UP000682877">
    <property type="component" value="Chromosome 4"/>
</dbReference>
<gene>
    <name evidence="2" type="ORF">AARE701A_LOCUS9455</name>
</gene>